<dbReference type="VEuPathDB" id="FungiDB:ASPTUDRAFT_258510"/>
<feature type="transmembrane region" description="Helical" evidence="1">
    <location>
        <begin position="45"/>
        <end position="63"/>
    </location>
</feature>
<dbReference type="EMBL" id="KV878176">
    <property type="protein sequence ID" value="OJI90642.1"/>
    <property type="molecule type" value="Genomic_DNA"/>
</dbReference>
<reference evidence="3" key="1">
    <citation type="journal article" date="2017" name="Genome Biol.">
        <title>Comparative genomics reveals high biological diversity and specific adaptations in the industrially and medically important fungal genus Aspergillus.</title>
        <authorList>
            <person name="de Vries R.P."/>
            <person name="Riley R."/>
            <person name="Wiebenga A."/>
            <person name="Aguilar-Osorio G."/>
            <person name="Amillis S."/>
            <person name="Uchima C.A."/>
            <person name="Anderluh G."/>
            <person name="Asadollahi M."/>
            <person name="Askin M."/>
            <person name="Barry K."/>
            <person name="Battaglia E."/>
            <person name="Bayram O."/>
            <person name="Benocci T."/>
            <person name="Braus-Stromeyer S.A."/>
            <person name="Caldana C."/>
            <person name="Canovas D."/>
            <person name="Cerqueira G.C."/>
            <person name="Chen F."/>
            <person name="Chen W."/>
            <person name="Choi C."/>
            <person name="Clum A."/>
            <person name="Dos Santos R.A."/>
            <person name="Damasio A.R."/>
            <person name="Diallinas G."/>
            <person name="Emri T."/>
            <person name="Fekete E."/>
            <person name="Flipphi M."/>
            <person name="Freyberg S."/>
            <person name="Gallo A."/>
            <person name="Gournas C."/>
            <person name="Habgood R."/>
            <person name="Hainaut M."/>
            <person name="Harispe M.L."/>
            <person name="Henrissat B."/>
            <person name="Hilden K.S."/>
            <person name="Hope R."/>
            <person name="Hossain A."/>
            <person name="Karabika E."/>
            <person name="Karaffa L."/>
            <person name="Karanyi Z."/>
            <person name="Krasevec N."/>
            <person name="Kuo A."/>
            <person name="Kusch H."/>
            <person name="LaButti K."/>
            <person name="Lagendijk E.L."/>
            <person name="Lapidus A."/>
            <person name="Levasseur A."/>
            <person name="Lindquist E."/>
            <person name="Lipzen A."/>
            <person name="Logrieco A.F."/>
            <person name="MacCabe A."/>
            <person name="Maekelae M.R."/>
            <person name="Malavazi I."/>
            <person name="Melin P."/>
            <person name="Meyer V."/>
            <person name="Mielnichuk N."/>
            <person name="Miskei M."/>
            <person name="Molnar A.P."/>
            <person name="Mule G."/>
            <person name="Ngan C.Y."/>
            <person name="Orejas M."/>
            <person name="Orosz E."/>
            <person name="Ouedraogo J.P."/>
            <person name="Overkamp K.M."/>
            <person name="Park H.-S."/>
            <person name="Perrone G."/>
            <person name="Piumi F."/>
            <person name="Punt P.J."/>
            <person name="Ram A.F."/>
            <person name="Ramon A."/>
            <person name="Rauscher S."/>
            <person name="Record E."/>
            <person name="Riano-Pachon D.M."/>
            <person name="Robert V."/>
            <person name="Roehrig J."/>
            <person name="Ruller R."/>
            <person name="Salamov A."/>
            <person name="Salih N.S."/>
            <person name="Samson R.A."/>
            <person name="Sandor E."/>
            <person name="Sanguinetti M."/>
            <person name="Schuetze T."/>
            <person name="Sepcic K."/>
            <person name="Shelest E."/>
            <person name="Sherlock G."/>
            <person name="Sophianopoulou V."/>
            <person name="Squina F.M."/>
            <person name="Sun H."/>
            <person name="Susca A."/>
            <person name="Todd R.B."/>
            <person name="Tsang A."/>
            <person name="Unkles S.E."/>
            <person name="van de Wiele N."/>
            <person name="van Rossen-Uffink D."/>
            <person name="Oliveira J.V."/>
            <person name="Vesth T.C."/>
            <person name="Visser J."/>
            <person name="Yu J.-H."/>
            <person name="Zhou M."/>
            <person name="Andersen M.R."/>
            <person name="Archer D.B."/>
            <person name="Baker S.E."/>
            <person name="Benoit I."/>
            <person name="Brakhage A.A."/>
            <person name="Braus G.H."/>
            <person name="Fischer R."/>
            <person name="Frisvad J.C."/>
            <person name="Goldman G.H."/>
            <person name="Houbraken J."/>
            <person name="Oakley B."/>
            <person name="Pocsi I."/>
            <person name="Scazzocchio C."/>
            <person name="Seiboth B."/>
            <person name="vanKuyk P.A."/>
            <person name="Wortman J."/>
            <person name="Dyer P.S."/>
            <person name="Grigoriev I.V."/>
        </authorList>
    </citation>
    <scope>NUCLEOTIDE SEQUENCE [LARGE SCALE GENOMIC DNA]</scope>
    <source>
        <strain evidence="3">CBS 134.48</strain>
    </source>
</reference>
<keyword evidence="1" id="KW-1133">Transmembrane helix</keyword>
<keyword evidence="1" id="KW-0472">Membrane</keyword>
<dbReference type="AlphaFoldDB" id="A0A1L9NN76"/>
<sequence>MNPKWGISSGMDGSLQMISKLGMIKRAGGKGEGRNEARVGLLGSYFHSSVLCWVGGLIILLSAGRSFIVIRDCATGINDG</sequence>
<keyword evidence="3" id="KW-1185">Reference proteome</keyword>
<gene>
    <name evidence="2" type="ORF">ASPTUDRAFT_258510</name>
</gene>
<accession>A0A1L9NN76</accession>
<keyword evidence="1" id="KW-0812">Transmembrane</keyword>
<organism evidence="2 3">
    <name type="scientific">Aspergillus tubingensis (strain CBS 134.48)</name>
    <dbReference type="NCBI Taxonomy" id="767770"/>
    <lineage>
        <taxon>Eukaryota</taxon>
        <taxon>Fungi</taxon>
        <taxon>Dikarya</taxon>
        <taxon>Ascomycota</taxon>
        <taxon>Pezizomycotina</taxon>
        <taxon>Eurotiomycetes</taxon>
        <taxon>Eurotiomycetidae</taxon>
        <taxon>Eurotiales</taxon>
        <taxon>Aspergillaceae</taxon>
        <taxon>Aspergillus</taxon>
        <taxon>Aspergillus subgen. Circumdati</taxon>
    </lineage>
</organism>
<evidence type="ECO:0000256" key="1">
    <source>
        <dbReference type="SAM" id="Phobius"/>
    </source>
</evidence>
<name>A0A1L9NN76_ASPTC</name>
<evidence type="ECO:0000313" key="3">
    <source>
        <dbReference type="Proteomes" id="UP000184304"/>
    </source>
</evidence>
<dbReference type="Proteomes" id="UP000184304">
    <property type="component" value="Unassembled WGS sequence"/>
</dbReference>
<proteinExistence type="predicted"/>
<evidence type="ECO:0000313" key="2">
    <source>
        <dbReference type="EMBL" id="OJI90642.1"/>
    </source>
</evidence>
<protein>
    <submittedName>
        <fullName evidence="2">Uncharacterized protein</fullName>
    </submittedName>
</protein>